<keyword evidence="1" id="KW-0472">Membrane</keyword>
<feature type="transmembrane region" description="Helical" evidence="1">
    <location>
        <begin position="275"/>
        <end position="295"/>
    </location>
</feature>
<accession>A0ABT1D323</accession>
<feature type="transmembrane region" description="Helical" evidence="1">
    <location>
        <begin position="38"/>
        <end position="57"/>
    </location>
</feature>
<dbReference type="InterPro" id="IPR013099">
    <property type="entry name" value="K_chnl_dom"/>
</dbReference>
<keyword evidence="4" id="KW-1185">Reference proteome</keyword>
<reference evidence="3 4" key="1">
    <citation type="submission" date="2021-12" db="EMBL/GenBank/DDBJ databases">
        <title>Siccirubricoccus leaddurans sp. nov., a high concentration Zn2+ tolerance bacterium.</title>
        <authorList>
            <person name="Cao Y."/>
        </authorList>
    </citation>
    <scope>NUCLEOTIDE SEQUENCE [LARGE SCALE GENOMIC DNA]</scope>
    <source>
        <strain evidence="3 4">KC 17139</strain>
    </source>
</reference>
<dbReference type="RefSeq" id="WP_252952944.1">
    <property type="nucleotide sequence ID" value="NZ_JAFIRR010000054.1"/>
</dbReference>
<dbReference type="EMBL" id="JAFIRR010000054">
    <property type="protein sequence ID" value="MCO6416334.1"/>
    <property type="molecule type" value="Genomic_DNA"/>
</dbReference>
<keyword evidence="1" id="KW-1133">Transmembrane helix</keyword>
<dbReference type="SUPFAM" id="SSF81324">
    <property type="entry name" value="Voltage-gated potassium channels"/>
    <property type="match status" value="1"/>
</dbReference>
<proteinExistence type="predicted"/>
<feature type="transmembrane region" description="Helical" evidence="1">
    <location>
        <begin position="208"/>
        <end position="229"/>
    </location>
</feature>
<feature type="transmembrane region" description="Helical" evidence="1">
    <location>
        <begin position="12"/>
        <end position="32"/>
    </location>
</feature>
<dbReference type="Pfam" id="PF07885">
    <property type="entry name" value="Ion_trans_2"/>
    <property type="match status" value="1"/>
</dbReference>
<name>A0ABT1D323_9PROT</name>
<feature type="domain" description="Potassium channel" evidence="2">
    <location>
        <begin position="241"/>
        <end position="294"/>
    </location>
</feature>
<evidence type="ECO:0000313" key="4">
    <source>
        <dbReference type="Proteomes" id="UP001523392"/>
    </source>
</evidence>
<evidence type="ECO:0000256" key="1">
    <source>
        <dbReference type="SAM" id="Phobius"/>
    </source>
</evidence>
<feature type="transmembrane region" description="Helical" evidence="1">
    <location>
        <begin position="92"/>
        <end position="109"/>
    </location>
</feature>
<feature type="transmembrane region" description="Helical" evidence="1">
    <location>
        <begin position="137"/>
        <end position="157"/>
    </location>
</feature>
<protein>
    <submittedName>
        <fullName evidence="3">Ion channel</fullName>
    </submittedName>
</protein>
<keyword evidence="1" id="KW-0812">Transmembrane</keyword>
<dbReference type="Gene3D" id="1.10.287.70">
    <property type="match status" value="1"/>
</dbReference>
<organism evidence="3 4">
    <name type="scientific">Siccirubricoccus soli</name>
    <dbReference type="NCBI Taxonomy" id="2899147"/>
    <lineage>
        <taxon>Bacteria</taxon>
        <taxon>Pseudomonadati</taxon>
        <taxon>Pseudomonadota</taxon>
        <taxon>Alphaproteobacteria</taxon>
        <taxon>Acetobacterales</taxon>
        <taxon>Roseomonadaceae</taxon>
        <taxon>Siccirubricoccus</taxon>
    </lineage>
</organism>
<feature type="transmembrane region" description="Helical" evidence="1">
    <location>
        <begin position="64"/>
        <end position="86"/>
    </location>
</feature>
<evidence type="ECO:0000259" key="2">
    <source>
        <dbReference type="Pfam" id="PF07885"/>
    </source>
</evidence>
<evidence type="ECO:0000313" key="3">
    <source>
        <dbReference type="EMBL" id="MCO6416334.1"/>
    </source>
</evidence>
<gene>
    <name evidence="3" type="ORF">JYK14_09160</name>
</gene>
<dbReference type="Proteomes" id="UP001523392">
    <property type="component" value="Unassembled WGS sequence"/>
</dbReference>
<sequence>MIGRRPRGAPAGFASAIGLPFALILLVAAAVADQGAGFSLVLLGGAAAAVGMLYLIFPHGPQFALGTANGLAMYGCLYVIMGRAGFPEAPEWMRALGFLLPVAAFVIACRGQRETLRAWAQQDATADLTHLPRVARWLGAIGAVGVVCLAAPVNRLVPVEQGWALLAAMGMIALIGAVAVADVVRLLVDVAIIFRNVTRRLSRLAVPIAAYSSLWSLLAVGFGCLYRIADGASKAPLFHGSEGPMRLGFSDALHFSVVTLSAVGYGDIQPMDDGIRLLAGLQMLAGQLLLLFGFLEIVRGSRLGVAEAGEGPHAAPENRRGAAGE</sequence>
<comment type="caution">
    <text evidence="3">The sequence shown here is derived from an EMBL/GenBank/DDBJ whole genome shotgun (WGS) entry which is preliminary data.</text>
</comment>
<feature type="transmembrane region" description="Helical" evidence="1">
    <location>
        <begin position="163"/>
        <end position="188"/>
    </location>
</feature>